<dbReference type="AlphaFoldDB" id="A0A7C8MJ44"/>
<keyword evidence="1" id="KW-0805">Transcription regulation</keyword>
<dbReference type="OrthoDB" id="5392779at2759"/>
<keyword evidence="3" id="KW-0539">Nucleus</keyword>
<proteinExistence type="predicted"/>
<protein>
    <recommendedName>
        <fullName evidence="6">Transcription factor domain-containing protein</fullName>
    </recommendedName>
</protein>
<evidence type="ECO:0000256" key="2">
    <source>
        <dbReference type="ARBA" id="ARBA00023163"/>
    </source>
</evidence>
<dbReference type="PANTHER" id="PTHR47840">
    <property type="entry name" value="ZN(II)2CYS6 TRANSCRIPTION FACTOR (EUROFUNG)-RELATED"/>
    <property type="match status" value="1"/>
</dbReference>
<evidence type="ECO:0000313" key="4">
    <source>
        <dbReference type="EMBL" id="KAF2877615.1"/>
    </source>
</evidence>
<gene>
    <name evidence="4" type="ORF">BDV95DRAFT_153448</name>
</gene>
<dbReference type="Proteomes" id="UP000481861">
    <property type="component" value="Unassembled WGS sequence"/>
</dbReference>
<accession>A0A7C8MJ44</accession>
<evidence type="ECO:0000256" key="3">
    <source>
        <dbReference type="ARBA" id="ARBA00023242"/>
    </source>
</evidence>
<dbReference type="PANTHER" id="PTHR47840:SF1">
    <property type="entry name" value="ZN(II)2CYS6 TRANSCRIPTION FACTOR (EUROFUNG)"/>
    <property type="match status" value="1"/>
</dbReference>
<dbReference type="EMBL" id="JAADJZ010000002">
    <property type="protein sequence ID" value="KAF2877615.1"/>
    <property type="molecule type" value="Genomic_DNA"/>
</dbReference>
<evidence type="ECO:0000313" key="5">
    <source>
        <dbReference type="Proteomes" id="UP000481861"/>
    </source>
</evidence>
<keyword evidence="5" id="KW-1185">Reference proteome</keyword>
<comment type="caution">
    <text evidence="4">The sequence shown here is derived from an EMBL/GenBank/DDBJ whole genome shotgun (WGS) entry which is preliminary data.</text>
</comment>
<name>A0A7C8MJ44_9PLEO</name>
<evidence type="ECO:0008006" key="6">
    <source>
        <dbReference type="Google" id="ProtNLM"/>
    </source>
</evidence>
<organism evidence="4 5">
    <name type="scientific">Massariosphaeria phaeospora</name>
    <dbReference type="NCBI Taxonomy" id="100035"/>
    <lineage>
        <taxon>Eukaryota</taxon>
        <taxon>Fungi</taxon>
        <taxon>Dikarya</taxon>
        <taxon>Ascomycota</taxon>
        <taxon>Pezizomycotina</taxon>
        <taxon>Dothideomycetes</taxon>
        <taxon>Pleosporomycetidae</taxon>
        <taxon>Pleosporales</taxon>
        <taxon>Pleosporales incertae sedis</taxon>
        <taxon>Massariosphaeria</taxon>
    </lineage>
</organism>
<dbReference type="CDD" id="cd12148">
    <property type="entry name" value="fungal_TF_MHR"/>
    <property type="match status" value="1"/>
</dbReference>
<reference evidence="4 5" key="1">
    <citation type="submission" date="2020-01" db="EMBL/GenBank/DDBJ databases">
        <authorList>
            <consortium name="DOE Joint Genome Institute"/>
            <person name="Haridas S."/>
            <person name="Albert R."/>
            <person name="Binder M."/>
            <person name="Bloem J."/>
            <person name="Labutti K."/>
            <person name="Salamov A."/>
            <person name="Andreopoulos B."/>
            <person name="Baker S.E."/>
            <person name="Barry K."/>
            <person name="Bills G."/>
            <person name="Bluhm B.H."/>
            <person name="Cannon C."/>
            <person name="Castanera R."/>
            <person name="Culley D.E."/>
            <person name="Daum C."/>
            <person name="Ezra D."/>
            <person name="Gonzalez J.B."/>
            <person name="Henrissat B."/>
            <person name="Kuo A."/>
            <person name="Liang C."/>
            <person name="Lipzen A."/>
            <person name="Lutzoni F."/>
            <person name="Magnuson J."/>
            <person name="Mondo S."/>
            <person name="Nolan M."/>
            <person name="Ohm R."/>
            <person name="Pangilinan J."/>
            <person name="Park H.-J.H."/>
            <person name="Ramirez L."/>
            <person name="Alfaro M."/>
            <person name="Sun H."/>
            <person name="Tritt A."/>
            <person name="Yoshinaga Y."/>
            <person name="Zwiers L.-H.L."/>
            <person name="Turgeon B.G."/>
            <person name="Goodwin S.B."/>
            <person name="Spatafora J.W."/>
            <person name="Crous P.W."/>
            <person name="Grigoriev I.V."/>
        </authorList>
    </citation>
    <scope>NUCLEOTIDE SEQUENCE [LARGE SCALE GENOMIC DNA]</scope>
    <source>
        <strain evidence="4 5">CBS 611.86</strain>
    </source>
</reference>
<evidence type="ECO:0000256" key="1">
    <source>
        <dbReference type="ARBA" id="ARBA00023015"/>
    </source>
</evidence>
<keyword evidence="2" id="KW-0804">Transcription</keyword>
<sequence>MTNEPTHPVSGVDSTVESTAPKNITRNLVRALPCRENIEILLQHVNKLSLLCYQSSYKSKGEKTYEMLKESMPMTSLLYPEVHPVLLARQMLLFAVALQYLSADDVFPGLTKHHHVIMEELAESAIKMVNMDDVLLGTLEGIENLILESLYHIDGGNIRRAWITTRRAVMAAQLLGLHRPGYYRFKVISDHSKLEPEVMWPCIMSMERVLSLLLGLPSSTIAPSSAVQDATSASGHGSSLAQVMTYLTAKVLERNQIQGSPQALGLTREIDHQLIRMTGNMPSTIWRPLSFAGLEVDSVEAFFEIRRTLDYMCYYTVVNQLHLPYILCPGHSSQSIYSRLACANASREILTREIAIRTFNPVATCSRMGNFMALIAGMTLMLVHLVSHCQKTTGNLLAHQRLSDRATVERALECMKSMSELAKCAVLLRDLLEFEADAAQCHTYRMDALEQINDDYKDNPNTLTINVPYVGTVRIAKEGTVSMTPFKKAQGRDVSEDVTIGGIGSMHVNSPRLSGYTITDSTSDVTAVPQEATSQAINAPSTLQHATHVPQVASPDFSTQQDQMFPNASASVDDWVLQGFDSAFFDVLMHGAGDQQPNDASGEGWGY</sequence>